<feature type="compositionally biased region" description="Acidic residues" evidence="1">
    <location>
        <begin position="234"/>
        <end position="243"/>
    </location>
</feature>
<feature type="region of interest" description="Disordered" evidence="1">
    <location>
        <begin position="151"/>
        <end position="277"/>
    </location>
</feature>
<reference evidence="2 3" key="1">
    <citation type="submission" date="2021-05" db="EMBL/GenBank/DDBJ databases">
        <title>Comparative genomic studies on the polysaccharide-degrading batcterial strains of the Flammeovirga genus.</title>
        <authorList>
            <person name="Zewei F."/>
            <person name="Zheng Z."/>
            <person name="Yu L."/>
            <person name="Ruyue G."/>
            <person name="Yanhong M."/>
            <person name="Yuanyuan C."/>
            <person name="Jingyan G."/>
            <person name="Wenjun H."/>
        </authorList>
    </citation>
    <scope>NUCLEOTIDE SEQUENCE [LARGE SCALE GENOMIC DNA]</scope>
    <source>
        <strain evidence="2 3">NBRC:100898</strain>
    </source>
</reference>
<feature type="compositionally biased region" description="Acidic residues" evidence="1">
    <location>
        <begin position="214"/>
        <end position="227"/>
    </location>
</feature>
<feature type="compositionally biased region" description="Acidic residues" evidence="1">
    <location>
        <begin position="151"/>
        <end position="164"/>
    </location>
</feature>
<organism evidence="2 3">
    <name type="scientific">Flammeovirga yaeyamensis</name>
    <dbReference type="NCBI Taxonomy" id="367791"/>
    <lineage>
        <taxon>Bacteria</taxon>
        <taxon>Pseudomonadati</taxon>
        <taxon>Bacteroidota</taxon>
        <taxon>Cytophagia</taxon>
        <taxon>Cytophagales</taxon>
        <taxon>Flammeovirgaceae</taxon>
        <taxon>Flammeovirga</taxon>
    </lineage>
</organism>
<evidence type="ECO:0000256" key="1">
    <source>
        <dbReference type="SAM" id="MobiDB-lite"/>
    </source>
</evidence>
<dbReference type="KEGG" id="fya:KMW28_09020"/>
<name>A0AAX1NBQ1_9BACT</name>
<evidence type="ECO:0000313" key="2">
    <source>
        <dbReference type="EMBL" id="QWG03710.1"/>
    </source>
</evidence>
<feature type="region of interest" description="Disordered" evidence="1">
    <location>
        <begin position="115"/>
        <end position="134"/>
    </location>
</feature>
<feature type="compositionally biased region" description="Acidic residues" evidence="1">
    <location>
        <begin position="177"/>
        <end position="187"/>
    </location>
</feature>
<evidence type="ECO:0000313" key="3">
    <source>
        <dbReference type="Proteomes" id="UP000678679"/>
    </source>
</evidence>
<accession>A0AAX1NBQ1</accession>
<dbReference type="RefSeq" id="WP_169664509.1">
    <property type="nucleotide sequence ID" value="NZ_CP076132.1"/>
</dbReference>
<dbReference type="AlphaFoldDB" id="A0AAX1NBQ1"/>
<dbReference type="Proteomes" id="UP000678679">
    <property type="component" value="Chromosome 1"/>
</dbReference>
<keyword evidence="3" id="KW-1185">Reference proteome</keyword>
<feature type="compositionally biased region" description="Acidic residues" evidence="1">
    <location>
        <begin position="115"/>
        <end position="132"/>
    </location>
</feature>
<protein>
    <recommendedName>
        <fullName evidence="4">Tetratricopeptide repeat protein</fullName>
    </recommendedName>
</protein>
<sequence>MELPQIEILLKNPQSVTYREIDDIKAAIEKYPYFSALYVLLAKAEEGKAEYVKKAAAYVAHRPSLQSYLDTSFDADINLPNTDGIEFQSDDHQTLDILMNEKSEDLLEEENDLTVEDEIDSNSSNDQEEDTNPTEGIFEEHQIIDEFGTADETQEEDQGEESSIEDNVASQILNDLENAEPELDQVEPVETSVADQILAELAAMQAGQTLEPDTTSENEEVEEEEPITENSIEVAEDEEDDLISDVINEIDLTEEDVQTEEPTQIVNEEGQSDDEESNLISEEEMMNRFNGYLQTKNQSEEEIVSGLTEEEKENEDTKTLTDLSEEENVETQFFDEGIEEYNFPSYDTASYDETIKDEDYLQNIEELNVDNIVEFSQFDPVEVSEKDHQKDIINHFIDSSPTLTQKNVDDQDVPEDQIDLTEVDLDGFSTPQTESYAKLLERQGKKEDAISIYQHLILKNPNKASFFAERIEFLKQN</sequence>
<feature type="region of interest" description="Disordered" evidence="1">
    <location>
        <begin position="306"/>
        <end position="327"/>
    </location>
</feature>
<dbReference type="EMBL" id="CP076132">
    <property type="protein sequence ID" value="QWG03710.1"/>
    <property type="molecule type" value="Genomic_DNA"/>
</dbReference>
<evidence type="ECO:0008006" key="4">
    <source>
        <dbReference type="Google" id="ProtNLM"/>
    </source>
</evidence>
<proteinExistence type="predicted"/>
<gene>
    <name evidence="2" type="ORF">KMW28_09020</name>
</gene>